<dbReference type="InterPro" id="IPR051500">
    <property type="entry name" value="cTAGE_MIA/OTOR"/>
</dbReference>
<dbReference type="PANTHER" id="PTHR23158:SF38">
    <property type="entry name" value="MELANOMA INHIBITORY ACTIVITY PROTEIN 2"/>
    <property type="match status" value="1"/>
</dbReference>
<evidence type="ECO:0000313" key="5">
    <source>
        <dbReference type="Proteomes" id="UP001266305"/>
    </source>
</evidence>
<sequence length="199" mass="22723">MLPQSWRPIERAKDLEEELERTMYYYQKRTISYEKKAHDNWFAARTAERNLHDLRKENAQNRQKLTELEFKFELLERDPHALDVPNTPFGREPSSYGPSPLGQPSSEMRAFLSPPISLEGPPRFLPLLTRRGGRGSRGPENPLDHQIINERGESSSDMLTHSHRGPSDTGPLSPLWEKGASGDDFPPRDFPGPPHAPYA</sequence>
<organism evidence="4 5">
    <name type="scientific">Saguinus oedipus</name>
    <name type="common">Cotton-top tamarin</name>
    <name type="synonym">Oedipomidas oedipus</name>
    <dbReference type="NCBI Taxonomy" id="9490"/>
    <lineage>
        <taxon>Eukaryota</taxon>
        <taxon>Metazoa</taxon>
        <taxon>Chordata</taxon>
        <taxon>Craniata</taxon>
        <taxon>Vertebrata</taxon>
        <taxon>Euteleostomi</taxon>
        <taxon>Mammalia</taxon>
        <taxon>Eutheria</taxon>
        <taxon>Euarchontoglires</taxon>
        <taxon>Primates</taxon>
        <taxon>Haplorrhini</taxon>
        <taxon>Platyrrhini</taxon>
        <taxon>Cebidae</taxon>
        <taxon>Callitrichinae</taxon>
        <taxon>Saguinus</taxon>
    </lineage>
</organism>
<feature type="compositionally biased region" description="Pro residues" evidence="3">
    <location>
        <begin position="188"/>
        <end position="199"/>
    </location>
</feature>
<evidence type="ECO:0000256" key="1">
    <source>
        <dbReference type="ARBA" id="ARBA00023054"/>
    </source>
</evidence>
<feature type="coiled-coil region" evidence="2">
    <location>
        <begin position="44"/>
        <end position="71"/>
    </location>
</feature>
<comment type="caution">
    <text evidence="4">The sequence shown here is derived from an EMBL/GenBank/DDBJ whole genome shotgun (WGS) entry which is preliminary data.</text>
</comment>
<evidence type="ECO:0000313" key="4">
    <source>
        <dbReference type="EMBL" id="KAK2101868.1"/>
    </source>
</evidence>
<accession>A0ABQ9UXL0</accession>
<reference evidence="4 5" key="1">
    <citation type="submission" date="2023-05" db="EMBL/GenBank/DDBJ databases">
        <title>B98-5 Cell Line De Novo Hybrid Assembly: An Optical Mapping Approach.</title>
        <authorList>
            <person name="Kananen K."/>
            <person name="Auerbach J.A."/>
            <person name="Kautto E."/>
            <person name="Blachly J.S."/>
        </authorList>
    </citation>
    <scope>NUCLEOTIDE SEQUENCE [LARGE SCALE GENOMIC DNA]</scope>
    <source>
        <strain evidence="4">B95-8</strain>
        <tissue evidence="4">Cell line</tissue>
    </source>
</reference>
<protein>
    <submittedName>
        <fullName evidence="4">Melanoma inhibitory activity protein 2</fullName>
    </submittedName>
</protein>
<keyword evidence="1 2" id="KW-0175">Coiled coil</keyword>
<dbReference type="PANTHER" id="PTHR23158">
    <property type="entry name" value="MELANOMA INHIBITORY ACTIVITY-RELATED"/>
    <property type="match status" value="1"/>
</dbReference>
<gene>
    <name evidence="4" type="primary">MIA2_6</name>
    <name evidence="4" type="ORF">P7K49_019535</name>
</gene>
<feature type="non-terminal residue" evidence="4">
    <location>
        <position position="199"/>
    </location>
</feature>
<proteinExistence type="predicted"/>
<keyword evidence="5" id="KW-1185">Reference proteome</keyword>
<feature type="region of interest" description="Disordered" evidence="3">
    <location>
        <begin position="122"/>
        <end position="199"/>
    </location>
</feature>
<evidence type="ECO:0000256" key="3">
    <source>
        <dbReference type="SAM" id="MobiDB-lite"/>
    </source>
</evidence>
<feature type="region of interest" description="Disordered" evidence="3">
    <location>
        <begin position="81"/>
        <end position="108"/>
    </location>
</feature>
<dbReference type="Proteomes" id="UP001266305">
    <property type="component" value="Unassembled WGS sequence"/>
</dbReference>
<evidence type="ECO:0000256" key="2">
    <source>
        <dbReference type="SAM" id="Coils"/>
    </source>
</evidence>
<dbReference type="EMBL" id="JASSZA010000009">
    <property type="protein sequence ID" value="KAK2101868.1"/>
    <property type="molecule type" value="Genomic_DNA"/>
</dbReference>
<name>A0ABQ9UXL0_SAGOE</name>